<feature type="region of interest" description="Disordered" evidence="1">
    <location>
        <begin position="1"/>
        <end position="35"/>
    </location>
</feature>
<evidence type="ECO:0000313" key="3">
    <source>
        <dbReference type="EMBL" id="CAA9232936.1"/>
    </source>
</evidence>
<sequence length="406" mass="42673">MAPKTSNRRSASRTERRQAAVRRRRQDAAARTTAARRAVRRKRRLTAIAAFAVVVAVVGAGIGLAMRGGGDDDGPSRDLRAARVAGATGRLPIAASPAAYHAVYRAEVYKEAEVTVSTEEVWVRRPFDGRVAIREGEPPGTVGQFEGRSTFGVYANYTEAGAAQVAGDAPTVALGDVRVAASLDHLVAEGLFVPGDRRRALGRECQTYRTGSPLQSLKITAPTATDYVDVCLDEAGLILEEMAVVGDKLTQRLTAVSFEVDPTLDPAGFVIEGQRVGPDKGGGEVTEIDRSVAPSAGYWALDAPPPGFSHRGRYLVAGQQSSHVDVYVRGVDIVTIRQGAPAAEPELTDAGPGREVDVGALGTGQMLLRSIGPTLVTHPGGEAFVHIAGTLAPGDLQAIAAGLRRS</sequence>
<organism evidence="3">
    <name type="scientific">uncultured Acidimicrobiales bacterium</name>
    <dbReference type="NCBI Taxonomy" id="310071"/>
    <lineage>
        <taxon>Bacteria</taxon>
        <taxon>Bacillati</taxon>
        <taxon>Actinomycetota</taxon>
        <taxon>Acidimicrobiia</taxon>
        <taxon>Acidimicrobiales</taxon>
        <taxon>environmental samples</taxon>
    </lineage>
</organism>
<dbReference type="AlphaFoldDB" id="A0A6J4HTH5"/>
<evidence type="ECO:0000256" key="2">
    <source>
        <dbReference type="SAM" id="Phobius"/>
    </source>
</evidence>
<gene>
    <name evidence="3" type="ORF">AVDCRST_MAG10-1261</name>
</gene>
<feature type="transmembrane region" description="Helical" evidence="2">
    <location>
        <begin position="45"/>
        <end position="66"/>
    </location>
</feature>
<proteinExistence type="predicted"/>
<protein>
    <submittedName>
        <fullName evidence="3">Uncharacterized protein</fullName>
    </submittedName>
</protein>
<keyword evidence="2" id="KW-0812">Transmembrane</keyword>
<name>A0A6J4HTH5_9ACTN</name>
<accession>A0A6J4HTH5</accession>
<reference evidence="3" key="1">
    <citation type="submission" date="2020-02" db="EMBL/GenBank/DDBJ databases">
        <authorList>
            <person name="Meier V. D."/>
        </authorList>
    </citation>
    <scope>NUCLEOTIDE SEQUENCE</scope>
    <source>
        <strain evidence="3">AVDCRST_MAG10</strain>
    </source>
</reference>
<keyword evidence="2" id="KW-1133">Transmembrane helix</keyword>
<dbReference type="EMBL" id="CADCTB010000084">
    <property type="protein sequence ID" value="CAA9232936.1"/>
    <property type="molecule type" value="Genomic_DNA"/>
</dbReference>
<feature type="compositionally biased region" description="Basic residues" evidence="1">
    <location>
        <begin position="1"/>
        <end position="11"/>
    </location>
</feature>
<evidence type="ECO:0000256" key="1">
    <source>
        <dbReference type="SAM" id="MobiDB-lite"/>
    </source>
</evidence>
<keyword evidence="2" id="KW-0472">Membrane</keyword>